<protein>
    <submittedName>
        <fullName evidence="6">Flagellar biosynthesis protein FliS</fullName>
    </submittedName>
</protein>
<dbReference type="Pfam" id="PF02561">
    <property type="entry name" value="FliS"/>
    <property type="match status" value="1"/>
</dbReference>
<evidence type="ECO:0000256" key="1">
    <source>
        <dbReference type="ARBA" id="ARBA00004514"/>
    </source>
</evidence>
<dbReference type="PIRSF" id="PIRSF039090">
    <property type="entry name" value="Flis"/>
    <property type="match status" value="1"/>
</dbReference>
<proteinExistence type="inferred from homology"/>
<gene>
    <name evidence="6" type="ORF">MNBD_NITROSPINAE01-461</name>
</gene>
<evidence type="ECO:0000256" key="3">
    <source>
        <dbReference type="ARBA" id="ARBA00022490"/>
    </source>
</evidence>
<keyword evidence="5" id="KW-0143">Chaperone</keyword>
<dbReference type="GO" id="GO:0005829">
    <property type="term" value="C:cytosol"/>
    <property type="evidence" value="ECO:0007669"/>
    <property type="project" value="UniProtKB-SubCell"/>
</dbReference>
<dbReference type="NCBIfam" id="TIGR00208">
    <property type="entry name" value="fliS"/>
    <property type="match status" value="1"/>
</dbReference>
<dbReference type="SUPFAM" id="SSF101116">
    <property type="entry name" value="Flagellar export chaperone FliS"/>
    <property type="match status" value="1"/>
</dbReference>
<evidence type="ECO:0000256" key="5">
    <source>
        <dbReference type="ARBA" id="ARBA00023186"/>
    </source>
</evidence>
<dbReference type="GO" id="GO:0044780">
    <property type="term" value="P:bacterial-type flagellum assembly"/>
    <property type="evidence" value="ECO:0007669"/>
    <property type="project" value="InterPro"/>
</dbReference>
<organism evidence="6">
    <name type="scientific">hydrothermal vent metagenome</name>
    <dbReference type="NCBI Taxonomy" id="652676"/>
    <lineage>
        <taxon>unclassified sequences</taxon>
        <taxon>metagenomes</taxon>
        <taxon>ecological metagenomes</taxon>
    </lineage>
</organism>
<evidence type="ECO:0000313" key="6">
    <source>
        <dbReference type="EMBL" id="VAX21951.1"/>
    </source>
</evidence>
<dbReference type="EMBL" id="UOGC01000130">
    <property type="protein sequence ID" value="VAX21951.1"/>
    <property type="molecule type" value="Genomic_DNA"/>
</dbReference>
<keyword evidence="6" id="KW-0966">Cell projection</keyword>
<dbReference type="CDD" id="cd16098">
    <property type="entry name" value="FliS"/>
    <property type="match status" value="1"/>
</dbReference>
<dbReference type="AlphaFoldDB" id="A0A3B1C5M8"/>
<keyword evidence="4" id="KW-1005">Bacterial flagellum biogenesis</keyword>
<sequence>MYGKTAPKAYHANQVSTVSKQKLIILMYDGAIRFITQAKEMTKRGDIAGRGHYIGKAQKIVDELNGALDSKRGGEVASSLSQVYIEIRKLLTDANISGKIASMDSALEMLTDIRSAWEQVISASGGAEERAAPDVRKDNGNRLTISC</sequence>
<dbReference type="GO" id="GO:0071973">
    <property type="term" value="P:bacterial-type flagellum-dependent cell motility"/>
    <property type="evidence" value="ECO:0007669"/>
    <property type="project" value="TreeGrafter"/>
</dbReference>
<dbReference type="Gene3D" id="1.20.120.340">
    <property type="entry name" value="Flagellar protein FliS"/>
    <property type="match status" value="1"/>
</dbReference>
<keyword evidence="6" id="KW-0282">Flagellum</keyword>
<dbReference type="InterPro" id="IPR003713">
    <property type="entry name" value="FliS"/>
</dbReference>
<accession>A0A3B1C5M8</accession>
<keyword evidence="6" id="KW-0969">Cilium</keyword>
<comment type="subcellular location">
    <subcellularLocation>
        <location evidence="1">Cytoplasm</location>
        <location evidence="1">Cytosol</location>
    </subcellularLocation>
</comment>
<evidence type="ECO:0000256" key="2">
    <source>
        <dbReference type="ARBA" id="ARBA00008787"/>
    </source>
</evidence>
<dbReference type="PANTHER" id="PTHR34773:SF1">
    <property type="entry name" value="FLAGELLAR SECRETION CHAPERONE FLIS"/>
    <property type="match status" value="1"/>
</dbReference>
<comment type="similarity">
    <text evidence="2">Belongs to the FliS family.</text>
</comment>
<keyword evidence="3" id="KW-0963">Cytoplasm</keyword>
<name>A0A3B1C5M8_9ZZZZ</name>
<evidence type="ECO:0000256" key="4">
    <source>
        <dbReference type="ARBA" id="ARBA00022795"/>
    </source>
</evidence>
<dbReference type="PANTHER" id="PTHR34773">
    <property type="entry name" value="FLAGELLAR SECRETION CHAPERONE FLIS"/>
    <property type="match status" value="1"/>
</dbReference>
<reference evidence="6" key="1">
    <citation type="submission" date="2018-06" db="EMBL/GenBank/DDBJ databases">
        <authorList>
            <person name="Zhirakovskaya E."/>
        </authorList>
    </citation>
    <scope>NUCLEOTIDE SEQUENCE</scope>
</reference>
<dbReference type="InterPro" id="IPR036584">
    <property type="entry name" value="FliS_sf"/>
</dbReference>